<dbReference type="PANTHER" id="PTHR43056">
    <property type="entry name" value="PEPTIDASE S9 PROLYL OLIGOPEPTIDASE"/>
    <property type="match status" value="1"/>
</dbReference>
<dbReference type="InterPro" id="IPR029058">
    <property type="entry name" value="AB_hydrolase_fold"/>
</dbReference>
<feature type="domain" description="Xaa-Pro dipeptidyl-peptidase C-terminal" evidence="2">
    <location>
        <begin position="362"/>
        <end position="601"/>
    </location>
</feature>
<dbReference type="InterPro" id="IPR050585">
    <property type="entry name" value="Xaa-Pro_dipeptidyl-ppase/CocE"/>
</dbReference>
<dbReference type="InterPro" id="IPR008979">
    <property type="entry name" value="Galactose-bd-like_sf"/>
</dbReference>
<dbReference type="Gene3D" id="1.10.3020.20">
    <property type="match status" value="1"/>
</dbReference>
<dbReference type="EMBL" id="QUSG01000001">
    <property type="protein sequence ID" value="KAA3532120.1"/>
    <property type="molecule type" value="Genomic_DNA"/>
</dbReference>
<evidence type="ECO:0000313" key="4">
    <source>
        <dbReference type="Proteomes" id="UP000436911"/>
    </source>
</evidence>
<dbReference type="Pfam" id="PF02129">
    <property type="entry name" value="Peptidase_S15"/>
    <property type="match status" value="1"/>
</dbReference>
<evidence type="ECO:0000313" key="3">
    <source>
        <dbReference type="EMBL" id="KAA3532120.1"/>
    </source>
</evidence>
<dbReference type="Pfam" id="PF08530">
    <property type="entry name" value="PepX_C"/>
    <property type="match status" value="1"/>
</dbReference>
<proteinExistence type="predicted"/>
<organism evidence="3 4">
    <name type="scientific">Agrobacterium vitis</name>
    <name type="common">Rhizobium vitis</name>
    <dbReference type="NCBI Taxonomy" id="373"/>
    <lineage>
        <taxon>Bacteria</taxon>
        <taxon>Pseudomonadati</taxon>
        <taxon>Pseudomonadota</taxon>
        <taxon>Alphaproteobacteria</taxon>
        <taxon>Hyphomicrobiales</taxon>
        <taxon>Rhizobiaceae</taxon>
        <taxon>Rhizobium/Agrobacterium group</taxon>
        <taxon>Agrobacterium</taxon>
    </lineage>
</organism>
<name>A0A368NYU1_AGRVI</name>
<dbReference type="PANTHER" id="PTHR43056:SF10">
    <property type="entry name" value="COCE_NOND FAMILY, PUTATIVE (AFU_ORTHOLOGUE AFUA_7G00600)-RELATED"/>
    <property type="match status" value="1"/>
</dbReference>
<dbReference type="NCBIfam" id="TIGR00976">
    <property type="entry name" value="CocE_NonD"/>
    <property type="match status" value="1"/>
</dbReference>
<dbReference type="Gene3D" id="2.60.120.260">
    <property type="entry name" value="Galactose-binding domain-like"/>
    <property type="match status" value="1"/>
</dbReference>
<dbReference type="InterPro" id="IPR005674">
    <property type="entry name" value="CocE/Ser_esterase"/>
</dbReference>
<dbReference type="InterPro" id="IPR000383">
    <property type="entry name" value="Xaa-Pro-like_dom"/>
</dbReference>
<dbReference type="Proteomes" id="UP000436911">
    <property type="component" value="Unassembled WGS sequence"/>
</dbReference>
<sequence length="608" mass="68128">MAVTGRMPVPEAMAFHCPKIGPAMWGQQQEDQRKMEENMNITKDLDGIDVIFRKAVVNENSTNYRVDERSFILKKGSTHREGGMPLQSDVLVERDVAVTLRDGVKIRADLYRPVEEGQYPAIIGWSPYGKRGGMLNNDLFGHPTRMDVPVAWEDGLNKFEAPTPAYWVAHGYVVIAPDSRGAGNSEGDIHAWGRQEPEDEYDLIEWAGEQAWSNGKIGLTGNSMLAMSQWFVAALRPPHLAAIAPWEGASDIYRDTACRGGIPEFIFSEGIFGRLCGPGLVEDIPAMTATHPLLDTYWKTKIAELENIDVPAYVVASWTNLLHTGGTFRGWSSISSTEKWLRVNNTHEWTDYFNPDNVDDLRRFFDRYLKNIDNGWETTPRVRLTVMDPGNRDTVNRSEAAFPLERQVTKALHLGLKDGKPVLSHESQTEPASLSYDVADKEGVSFSITVNELTELTGFFNLKLWVEADGHDDMDLFAFVRKRDTNGVVRECNVVTDRTHVGPNGRLRVSMRATDPQRSSELEPFLPFDSPAKLKPGEIVPVEIGFWPYGIRWQPGETLELVITGTDLLIRPEFPQLPPIPTLNKGRHIIHFGGDYGSTLLVPYIPGA</sequence>
<reference evidence="3 4" key="1">
    <citation type="submission" date="2018-08" db="EMBL/GenBank/DDBJ databases">
        <title>Genome sequencing of Agrobacterium vitis strain ICMP 10754.</title>
        <authorList>
            <person name="Visnovsky S.B."/>
            <person name="Pitman A.R."/>
        </authorList>
    </citation>
    <scope>NUCLEOTIDE SEQUENCE [LARGE SCALE GENOMIC DNA]</scope>
    <source>
        <strain evidence="3 4">ICMP 10754</strain>
    </source>
</reference>
<dbReference type="InterPro" id="IPR013736">
    <property type="entry name" value="Xaa-Pro_dipept_C"/>
</dbReference>
<gene>
    <name evidence="3" type="ORF">DXT89_01835</name>
</gene>
<keyword evidence="1 3" id="KW-0378">Hydrolase</keyword>
<dbReference type="SUPFAM" id="SSF49785">
    <property type="entry name" value="Galactose-binding domain-like"/>
    <property type="match status" value="1"/>
</dbReference>
<dbReference type="SUPFAM" id="SSF53474">
    <property type="entry name" value="alpha/beta-Hydrolases"/>
    <property type="match status" value="1"/>
</dbReference>
<protein>
    <submittedName>
        <fullName evidence="3">CocE/NonD family hydrolase</fullName>
    </submittedName>
</protein>
<evidence type="ECO:0000259" key="2">
    <source>
        <dbReference type="SMART" id="SM00939"/>
    </source>
</evidence>
<dbReference type="SMART" id="SM00939">
    <property type="entry name" value="PepX_C"/>
    <property type="match status" value="1"/>
</dbReference>
<comment type="caution">
    <text evidence="3">The sequence shown here is derived from an EMBL/GenBank/DDBJ whole genome shotgun (WGS) entry which is preliminary data.</text>
</comment>
<dbReference type="AlphaFoldDB" id="A0A368NYU1"/>
<dbReference type="Gene3D" id="3.40.50.1820">
    <property type="entry name" value="alpha/beta hydrolase"/>
    <property type="match status" value="1"/>
</dbReference>
<evidence type="ECO:0000256" key="1">
    <source>
        <dbReference type="ARBA" id="ARBA00022801"/>
    </source>
</evidence>
<dbReference type="GO" id="GO:0008239">
    <property type="term" value="F:dipeptidyl-peptidase activity"/>
    <property type="evidence" value="ECO:0007669"/>
    <property type="project" value="InterPro"/>
</dbReference>
<accession>A0A368NYU1</accession>